<comment type="caution">
    <text evidence="9">The sequence shown here is derived from an EMBL/GenBank/DDBJ whole genome shotgun (WGS) entry which is preliminary data.</text>
</comment>
<keyword evidence="4 5" id="KW-0539">Nucleus</keyword>
<reference evidence="9 10" key="1">
    <citation type="submission" date="2024-11" db="EMBL/GenBank/DDBJ databases">
        <title>Chromosome-level genome assembly of the freshwater bivalve Anodonta woodiana.</title>
        <authorList>
            <person name="Chen X."/>
        </authorList>
    </citation>
    <scope>NUCLEOTIDE SEQUENCE [LARGE SCALE GENOMIC DNA]</scope>
    <source>
        <strain evidence="9">MN2024</strain>
        <tissue evidence="9">Gills</tissue>
    </source>
</reference>
<keyword evidence="2 5" id="KW-0238">DNA-binding</keyword>
<dbReference type="PROSITE" id="PS50071">
    <property type="entry name" value="HOMEOBOX_2"/>
    <property type="match status" value="1"/>
</dbReference>
<feature type="region of interest" description="Disordered" evidence="7">
    <location>
        <begin position="233"/>
        <end position="296"/>
    </location>
</feature>
<dbReference type="InterPro" id="IPR009057">
    <property type="entry name" value="Homeodomain-like_sf"/>
</dbReference>
<evidence type="ECO:0000259" key="8">
    <source>
        <dbReference type="PROSITE" id="PS50071"/>
    </source>
</evidence>
<dbReference type="InterPro" id="IPR051000">
    <property type="entry name" value="Homeobox_DNA-bind_prot"/>
</dbReference>
<feature type="domain" description="Homeobox" evidence="8">
    <location>
        <begin position="176"/>
        <end position="236"/>
    </location>
</feature>
<dbReference type="InterPro" id="IPR020479">
    <property type="entry name" value="HD_metazoa"/>
</dbReference>
<proteinExistence type="predicted"/>
<evidence type="ECO:0000256" key="6">
    <source>
        <dbReference type="RuleBase" id="RU000682"/>
    </source>
</evidence>
<dbReference type="SMART" id="SM00389">
    <property type="entry name" value="HOX"/>
    <property type="match status" value="1"/>
</dbReference>
<protein>
    <recommendedName>
        <fullName evidence="8">Homeobox domain-containing protein</fullName>
    </recommendedName>
</protein>
<dbReference type="EMBL" id="JBJQND010000010">
    <property type="protein sequence ID" value="KAL3864555.1"/>
    <property type="molecule type" value="Genomic_DNA"/>
</dbReference>
<dbReference type="Proteomes" id="UP001634394">
    <property type="component" value="Unassembled WGS sequence"/>
</dbReference>
<dbReference type="Gene3D" id="1.10.10.60">
    <property type="entry name" value="Homeodomain-like"/>
    <property type="match status" value="1"/>
</dbReference>
<name>A0ABD3VT83_SINWO</name>
<dbReference type="GO" id="GO:0005634">
    <property type="term" value="C:nucleus"/>
    <property type="evidence" value="ECO:0007669"/>
    <property type="project" value="UniProtKB-SubCell"/>
</dbReference>
<organism evidence="9 10">
    <name type="scientific">Sinanodonta woodiana</name>
    <name type="common">Chinese pond mussel</name>
    <name type="synonym">Anodonta woodiana</name>
    <dbReference type="NCBI Taxonomy" id="1069815"/>
    <lineage>
        <taxon>Eukaryota</taxon>
        <taxon>Metazoa</taxon>
        <taxon>Spiralia</taxon>
        <taxon>Lophotrochozoa</taxon>
        <taxon>Mollusca</taxon>
        <taxon>Bivalvia</taxon>
        <taxon>Autobranchia</taxon>
        <taxon>Heteroconchia</taxon>
        <taxon>Palaeoheterodonta</taxon>
        <taxon>Unionida</taxon>
        <taxon>Unionoidea</taxon>
        <taxon>Unionidae</taxon>
        <taxon>Unioninae</taxon>
        <taxon>Sinanodonta</taxon>
    </lineage>
</organism>
<evidence type="ECO:0000313" key="10">
    <source>
        <dbReference type="Proteomes" id="UP001634394"/>
    </source>
</evidence>
<dbReference type="PROSITE" id="PS00027">
    <property type="entry name" value="HOMEOBOX_1"/>
    <property type="match status" value="1"/>
</dbReference>
<sequence>MLHLLPQHSSLMGHDSREMLDGGLSSLYAHSSPLYASNLVPSSTASHAFNHGSANTVSGQTSFLIDDILGKRETHMFPIKPATELARPTPLNPAALQTNSLTAPTLYKPLPIYDPTILSQTFMAPTVGCHEAFMRQMCAVPYSRPEYTFLEGQCNAYSKVYPKPFFWGPFLQRPIHKRKGGQVRFSNDQTVELEKKFESQKYLSPPERKRLAKSLQLTERQVKTWFQNRRAKWRRLKQETPTPDKTEEGQSGESQMEKQTNEDNDIDQSSSDEGDDNDLDDMTDVAEEIDVGEEVR</sequence>
<evidence type="ECO:0000313" key="9">
    <source>
        <dbReference type="EMBL" id="KAL3864555.1"/>
    </source>
</evidence>
<evidence type="ECO:0000256" key="5">
    <source>
        <dbReference type="PROSITE-ProRule" id="PRU00108"/>
    </source>
</evidence>
<dbReference type="Pfam" id="PF00046">
    <property type="entry name" value="Homeodomain"/>
    <property type="match status" value="1"/>
</dbReference>
<accession>A0ABD3VT83</accession>
<feature type="DNA-binding region" description="Homeobox" evidence="5">
    <location>
        <begin position="178"/>
        <end position="237"/>
    </location>
</feature>
<keyword evidence="3 5" id="KW-0371">Homeobox</keyword>
<dbReference type="FunFam" id="1.10.10.60:FF:000721">
    <property type="entry name" value="Hematopoietically-expressed homeobox protein HHEX"/>
    <property type="match status" value="1"/>
</dbReference>
<evidence type="ECO:0000256" key="7">
    <source>
        <dbReference type="SAM" id="MobiDB-lite"/>
    </source>
</evidence>
<gene>
    <name evidence="9" type="ORF">ACJMK2_006227</name>
</gene>
<dbReference type="AlphaFoldDB" id="A0ABD3VT83"/>
<dbReference type="PANTHER" id="PTHR24324">
    <property type="entry name" value="HOMEOBOX PROTEIN HHEX"/>
    <property type="match status" value="1"/>
</dbReference>
<dbReference type="PRINTS" id="PR00024">
    <property type="entry name" value="HOMEOBOX"/>
</dbReference>
<dbReference type="SUPFAM" id="SSF46689">
    <property type="entry name" value="Homeodomain-like"/>
    <property type="match status" value="1"/>
</dbReference>
<keyword evidence="10" id="KW-1185">Reference proteome</keyword>
<dbReference type="CDD" id="cd00086">
    <property type="entry name" value="homeodomain"/>
    <property type="match status" value="1"/>
</dbReference>
<evidence type="ECO:0000256" key="2">
    <source>
        <dbReference type="ARBA" id="ARBA00023125"/>
    </source>
</evidence>
<dbReference type="PANTHER" id="PTHR24324:SF5">
    <property type="entry name" value="HEMATOPOIETICALLY-EXPRESSED HOMEOBOX PROTEIN HHEX"/>
    <property type="match status" value="1"/>
</dbReference>
<dbReference type="GO" id="GO:0003677">
    <property type="term" value="F:DNA binding"/>
    <property type="evidence" value="ECO:0007669"/>
    <property type="project" value="UniProtKB-UniRule"/>
</dbReference>
<dbReference type="InterPro" id="IPR001356">
    <property type="entry name" value="HD"/>
</dbReference>
<evidence type="ECO:0000256" key="4">
    <source>
        <dbReference type="ARBA" id="ARBA00023242"/>
    </source>
</evidence>
<feature type="compositionally biased region" description="Acidic residues" evidence="7">
    <location>
        <begin position="262"/>
        <end position="296"/>
    </location>
</feature>
<comment type="subcellular location">
    <subcellularLocation>
        <location evidence="1 5 6">Nucleus</location>
    </subcellularLocation>
</comment>
<feature type="compositionally biased region" description="Basic and acidic residues" evidence="7">
    <location>
        <begin position="236"/>
        <end position="248"/>
    </location>
</feature>
<evidence type="ECO:0000256" key="1">
    <source>
        <dbReference type="ARBA" id="ARBA00004123"/>
    </source>
</evidence>
<dbReference type="InterPro" id="IPR017970">
    <property type="entry name" value="Homeobox_CS"/>
</dbReference>
<evidence type="ECO:0000256" key="3">
    <source>
        <dbReference type="ARBA" id="ARBA00023155"/>
    </source>
</evidence>